<dbReference type="GO" id="GO:0015074">
    <property type="term" value="P:DNA integration"/>
    <property type="evidence" value="ECO:0007669"/>
    <property type="project" value="InterPro"/>
</dbReference>
<keyword evidence="1" id="KW-0233">DNA recombination</keyword>
<reference evidence="2" key="1">
    <citation type="submission" date="2021-02" db="EMBL/GenBank/DDBJ databases">
        <authorList>
            <person name="Dougan E. K."/>
            <person name="Rhodes N."/>
            <person name="Thang M."/>
            <person name="Chan C."/>
        </authorList>
    </citation>
    <scope>NUCLEOTIDE SEQUENCE</scope>
</reference>
<dbReference type="AlphaFoldDB" id="A0A812JGS9"/>
<sequence length="1075" mass="118471">TSHVDGQAPPEDCHFVPLELLQRTYGSEQEGVIPSTAGRRIHVLQARLGELSRRLSDLGRVGDVYSWVPPADAEVPPDVLPEEQQPYQPAQADRLQISGRGSWDPLPYLPPDLQMAFAEPRSLLFGGLPSQEVFPDCSREDPAETLKLALLWSAQGLLHLEPFSSSLHPSCYTRIFAARKASGKLRQIGDRRGPNFAEVLPPCWTFAAVWAYPRLIIDDFFAVAKVSRAEHERLTPLSETPAKACMSKALRAYQAAGLAGSPEKDVTNSVLGTVAGAEVDSRGSTLARGACLVGAPRSKRFVLSDLSLEVCCLPATTDSLNACLLGSWTSAFTFRRPCFCVFGRAFALSPLGELDPAAPKMLKLPRAVAQEFQLAAALAPVACSDVAAPFAVATDASESKGACVSAPLPEHLRKTLWATADRKGAYARVCSPAQALLRRADPMFEEKPAEGNAEPERPLAFLFDFLAVGSRSGLVREEIASRGWVAGPLISEAISPHFCLGLPRLLDWIYYLIEEDRVRAIYVAVPFDLGLASFRRGLAILLKARAADVAFLFEGSKKYQLLPVFLGPRGELTKCGGGKARHATRRTSAIALAAGLYHGGMYCPTRLIPADNPRLRRWAANWARLVFALWPPVADLPSWPDGGRHRSLPFRGFARHVGFDSTLGFPGEGPASSWTLAVTFGLLGLTSASPGRAGFRLQGFVGLLFCVEPRAAMDTARARRTEAQRKEARAGTFLEKGRPTLATTRNRREKLQELFEVWLRQRGRTWAGLLSLARYDIEQLNEIFIWYGQWLYAEGKPYYHLSETINCFSVACPHARRQLQAAWDIAYAWQREEPPTHHTAVPWQILAAMLSVSMLWGWMDVAGILAICWGGLARVGEATAARRKDLVLPEDVGTECGADGSMVLMAVMEPKTRFKAARHQCVKVDQPQLVRLVRLAFHGLLPDEKLWPRSGAALRARFQKLLAALGLYPNSVPNVKGFDLASLRAGGATWLMACLESPDVVRRRGRWVSAKVMEIYIQEVSAMMFLPRLGPEQRRCIFNWANVFDEVLDYVAWCQTLAVPARSWLFLLQQGVLHA</sequence>
<dbReference type="GO" id="GO:0006310">
    <property type="term" value="P:DNA recombination"/>
    <property type="evidence" value="ECO:0007669"/>
    <property type="project" value="UniProtKB-KW"/>
</dbReference>
<comment type="caution">
    <text evidence="2">The sequence shown here is derived from an EMBL/GenBank/DDBJ whole genome shotgun (WGS) entry which is preliminary data.</text>
</comment>
<keyword evidence="3" id="KW-1185">Reference proteome</keyword>
<feature type="non-terminal residue" evidence="2">
    <location>
        <position position="1075"/>
    </location>
</feature>
<name>A0A812JGS9_9DINO</name>
<dbReference type="Gene3D" id="1.10.443.10">
    <property type="entry name" value="Intergrase catalytic core"/>
    <property type="match status" value="1"/>
</dbReference>
<protein>
    <submittedName>
        <fullName evidence="2">Mok12 protein</fullName>
    </submittedName>
</protein>
<dbReference type="Proteomes" id="UP000601435">
    <property type="component" value="Unassembled WGS sequence"/>
</dbReference>
<evidence type="ECO:0000256" key="1">
    <source>
        <dbReference type="ARBA" id="ARBA00023172"/>
    </source>
</evidence>
<dbReference type="InterPro" id="IPR013762">
    <property type="entry name" value="Integrase-like_cat_sf"/>
</dbReference>
<accession>A0A812JGS9</accession>
<evidence type="ECO:0000313" key="3">
    <source>
        <dbReference type="Proteomes" id="UP000601435"/>
    </source>
</evidence>
<organism evidence="2 3">
    <name type="scientific">Symbiodinium necroappetens</name>
    <dbReference type="NCBI Taxonomy" id="1628268"/>
    <lineage>
        <taxon>Eukaryota</taxon>
        <taxon>Sar</taxon>
        <taxon>Alveolata</taxon>
        <taxon>Dinophyceae</taxon>
        <taxon>Suessiales</taxon>
        <taxon>Symbiodiniaceae</taxon>
        <taxon>Symbiodinium</taxon>
    </lineage>
</organism>
<dbReference type="EMBL" id="CAJNJA010006151">
    <property type="protein sequence ID" value="CAE7206504.1"/>
    <property type="molecule type" value="Genomic_DNA"/>
</dbReference>
<dbReference type="SUPFAM" id="SSF56349">
    <property type="entry name" value="DNA breaking-rejoining enzymes"/>
    <property type="match status" value="1"/>
</dbReference>
<dbReference type="InterPro" id="IPR011010">
    <property type="entry name" value="DNA_brk_join_enz"/>
</dbReference>
<dbReference type="OrthoDB" id="3266428at2759"/>
<evidence type="ECO:0000313" key="2">
    <source>
        <dbReference type="EMBL" id="CAE7206504.1"/>
    </source>
</evidence>
<dbReference type="GO" id="GO:0003677">
    <property type="term" value="F:DNA binding"/>
    <property type="evidence" value="ECO:0007669"/>
    <property type="project" value="InterPro"/>
</dbReference>
<proteinExistence type="predicted"/>
<gene>
    <name evidence="2" type="primary">mok12</name>
    <name evidence="2" type="ORF">SNEC2469_LOCUS1806</name>
</gene>